<evidence type="ECO:0000256" key="1">
    <source>
        <dbReference type="SAM" id="SignalP"/>
    </source>
</evidence>
<proteinExistence type="predicted"/>
<name>A0A9C6SXA7_DROAB</name>
<reference evidence="3" key="1">
    <citation type="submission" date="2025-08" db="UniProtKB">
        <authorList>
            <consortium name="RefSeq"/>
        </authorList>
    </citation>
    <scope>IDENTIFICATION</scope>
    <source>
        <strain evidence="3">15112-1751.03</strain>
        <tissue evidence="3">Whole Adult</tissue>
    </source>
</reference>
<evidence type="ECO:0000313" key="3">
    <source>
        <dbReference type="RefSeq" id="XP_051860955.1"/>
    </source>
</evidence>
<gene>
    <name evidence="3" type="primary">LOC127565614</name>
</gene>
<organism evidence="2 3">
    <name type="scientific">Drosophila albomicans</name>
    <name type="common">Fruit fly</name>
    <dbReference type="NCBI Taxonomy" id="7291"/>
    <lineage>
        <taxon>Eukaryota</taxon>
        <taxon>Metazoa</taxon>
        <taxon>Ecdysozoa</taxon>
        <taxon>Arthropoda</taxon>
        <taxon>Hexapoda</taxon>
        <taxon>Insecta</taxon>
        <taxon>Pterygota</taxon>
        <taxon>Neoptera</taxon>
        <taxon>Endopterygota</taxon>
        <taxon>Diptera</taxon>
        <taxon>Brachycera</taxon>
        <taxon>Muscomorpha</taxon>
        <taxon>Ephydroidea</taxon>
        <taxon>Drosophilidae</taxon>
        <taxon>Drosophila</taxon>
    </lineage>
</organism>
<dbReference type="RefSeq" id="XP_051860955.1">
    <property type="nucleotide sequence ID" value="XM_052004995.1"/>
</dbReference>
<dbReference type="OrthoDB" id="7871163at2759"/>
<dbReference type="AlphaFoldDB" id="A0A9C6SXA7"/>
<accession>A0A9C6SXA7</accession>
<dbReference type="Proteomes" id="UP000515160">
    <property type="component" value="Chromosome 3"/>
</dbReference>
<dbReference type="GeneID" id="127565614"/>
<keyword evidence="2" id="KW-1185">Reference proteome</keyword>
<protein>
    <submittedName>
        <fullName evidence="3">Uncharacterized protein LOC127565614</fullName>
    </submittedName>
</protein>
<keyword evidence="1" id="KW-0732">Signal</keyword>
<evidence type="ECO:0000313" key="2">
    <source>
        <dbReference type="Proteomes" id="UP000515160"/>
    </source>
</evidence>
<feature type="signal peptide" evidence="1">
    <location>
        <begin position="1"/>
        <end position="20"/>
    </location>
</feature>
<sequence>MRSLWLVCGFLALLPLKAITDEDADAVIEKCEMRVMVFEGYQRTMCAPLQEVWVLSKGVCRKGFTCAEGYSERECKEKCLKKRSSND</sequence>
<feature type="chain" id="PRO_5039044765" evidence="1">
    <location>
        <begin position="21"/>
        <end position="87"/>
    </location>
</feature>